<evidence type="ECO:0000313" key="4">
    <source>
        <dbReference type="Proteomes" id="UP000536909"/>
    </source>
</evidence>
<dbReference type="EMBL" id="JACHFV010000015">
    <property type="protein sequence ID" value="MBB5296915.1"/>
    <property type="molecule type" value="Genomic_DNA"/>
</dbReference>
<dbReference type="RefSeq" id="WP_221274441.1">
    <property type="nucleotide sequence ID" value="NZ_BSUI01000011.1"/>
</dbReference>
<evidence type="ECO:0000256" key="1">
    <source>
        <dbReference type="SAM" id="MobiDB-lite"/>
    </source>
</evidence>
<protein>
    <recommendedName>
        <fullName evidence="2">Novel toxin 17 domain-containing protein</fullName>
    </recommendedName>
</protein>
<evidence type="ECO:0000313" key="3">
    <source>
        <dbReference type="EMBL" id="MBB5296915.1"/>
    </source>
</evidence>
<proteinExistence type="predicted"/>
<keyword evidence="4" id="KW-1185">Reference proteome</keyword>
<dbReference type="Proteomes" id="UP000536909">
    <property type="component" value="Unassembled WGS sequence"/>
</dbReference>
<feature type="region of interest" description="Disordered" evidence="1">
    <location>
        <begin position="374"/>
        <end position="426"/>
    </location>
</feature>
<comment type="caution">
    <text evidence="3">The sequence shown here is derived from an EMBL/GenBank/DDBJ whole genome shotgun (WGS) entry which is preliminary data.</text>
</comment>
<gene>
    <name evidence="3" type="ORF">HNQ10_003775</name>
</gene>
<feature type="domain" description="Novel toxin 17" evidence="2">
    <location>
        <begin position="399"/>
        <end position="489"/>
    </location>
</feature>
<evidence type="ECO:0000259" key="2">
    <source>
        <dbReference type="Pfam" id="PF15524"/>
    </source>
</evidence>
<organism evidence="3 4">
    <name type="scientific">Deinococcus metallilatus</name>
    <dbReference type="NCBI Taxonomy" id="1211322"/>
    <lineage>
        <taxon>Bacteria</taxon>
        <taxon>Thermotogati</taxon>
        <taxon>Deinococcota</taxon>
        <taxon>Deinococci</taxon>
        <taxon>Deinococcales</taxon>
        <taxon>Deinococcaceae</taxon>
        <taxon>Deinococcus</taxon>
    </lineage>
</organism>
<accession>A0ABR6MY94</accession>
<reference evidence="3 4" key="1">
    <citation type="submission" date="2020-08" db="EMBL/GenBank/DDBJ databases">
        <title>Genomic Encyclopedia of Type Strains, Phase IV (KMG-IV): sequencing the most valuable type-strain genomes for metagenomic binning, comparative biology and taxonomic classification.</title>
        <authorList>
            <person name="Goeker M."/>
        </authorList>
    </citation>
    <scope>NUCLEOTIDE SEQUENCE [LARGE SCALE GENOMIC DNA]</scope>
    <source>
        <strain evidence="3 4">DSM 105434</strain>
    </source>
</reference>
<dbReference type="InterPro" id="IPR029117">
    <property type="entry name" value="Ntox17"/>
</dbReference>
<dbReference type="Pfam" id="PF15524">
    <property type="entry name" value="Ntox17"/>
    <property type="match status" value="1"/>
</dbReference>
<feature type="compositionally biased region" description="Low complexity" evidence="1">
    <location>
        <begin position="374"/>
        <end position="384"/>
    </location>
</feature>
<name>A0ABR6MY94_9DEIO</name>
<sequence length="489" mass="50707">MGTLSAPVKALSDQLKLNPLDVKPAPAPGLPVDPGEIKPEGNTQPQGVKSGLQPLGVGTLAVQPLQAPQSALPASLHTLNPLDVKGPGSSLPNVLGAETVQRPQGGTVTTQSIIVNPVEPSTEAPSDVYGASNTDGAYQQGATGNYTYDDQYTSSTNTDYTNDMTAMGTDADYYASANEMATMNASSMENVSAGPQLGGDVKDNVRAAYAQRGLSWTPDSDITASEVNSAVEANLAAREMGSTPSVVTGDVSVADPEQAAESAGARGYAFVPDEAVSELAESRTVQRRAEQAMAASSGEPVKVSYVPSAAVRTAAVRAGAVVVGGGGPEDLLADAIAVGTFFYSLYQYNKNAAYLASNGSGDSSNQRATNVQTGAAAGAPNPNGDKNKGSTQPTKKGSVKDAQLPTEGRIRYVPPQDWDPSNPLPRAKVGGRTGYVDRFGNVWIKGPSRTPGEAFEWDVQLSRQGKSQLGWASRDGSHLNVSLRGRITH</sequence>
<feature type="region of interest" description="Disordered" evidence="1">
    <location>
        <begin position="19"/>
        <end position="51"/>
    </location>
</feature>